<name>A0ABV5XMU4_9NOCA</name>
<feature type="transmembrane region" description="Helical" evidence="1">
    <location>
        <begin position="16"/>
        <end position="39"/>
    </location>
</feature>
<evidence type="ECO:0000313" key="3">
    <source>
        <dbReference type="Proteomes" id="UP001589587"/>
    </source>
</evidence>
<proteinExistence type="predicted"/>
<protein>
    <submittedName>
        <fullName evidence="2">Uncharacterized protein</fullName>
    </submittedName>
</protein>
<keyword evidence="1" id="KW-1133">Transmembrane helix</keyword>
<comment type="caution">
    <text evidence="2">The sequence shown here is derived from an EMBL/GenBank/DDBJ whole genome shotgun (WGS) entry which is preliminary data.</text>
</comment>
<keyword evidence="1" id="KW-0472">Membrane</keyword>
<keyword evidence="3" id="KW-1185">Reference proteome</keyword>
<accession>A0ABV5XMU4</accession>
<evidence type="ECO:0000256" key="1">
    <source>
        <dbReference type="SAM" id="Phobius"/>
    </source>
</evidence>
<dbReference type="EMBL" id="JBHMAS010000055">
    <property type="protein sequence ID" value="MFB9782897.1"/>
    <property type="molecule type" value="Genomic_DNA"/>
</dbReference>
<dbReference type="Proteomes" id="UP001589587">
    <property type="component" value="Unassembled WGS sequence"/>
</dbReference>
<sequence>MGEGRTSGSKSRRTDAVVISLFVIVLGIVVFAIALAAPWMGAPGNSAGLCAERAPWGTPENPPYPGPAGVRAVRSWWPIGVTCDGPDPGNGLNVIVQPRNWGPTIVAYISLALTFLGAFTLTVQLKRPVAL</sequence>
<reference evidence="2 3" key="1">
    <citation type="submission" date="2024-09" db="EMBL/GenBank/DDBJ databases">
        <authorList>
            <person name="Sun Q."/>
            <person name="Mori K."/>
        </authorList>
    </citation>
    <scope>NUCLEOTIDE SEQUENCE [LARGE SCALE GENOMIC DNA]</scope>
    <source>
        <strain evidence="2 3">JCM 11411</strain>
    </source>
</reference>
<keyword evidence="1" id="KW-0812">Transmembrane</keyword>
<gene>
    <name evidence="2" type="ORF">ACFFQ6_24620</name>
</gene>
<organism evidence="2 3">
    <name type="scientific">Rhodococcus baikonurensis</name>
    <dbReference type="NCBI Taxonomy" id="172041"/>
    <lineage>
        <taxon>Bacteria</taxon>
        <taxon>Bacillati</taxon>
        <taxon>Actinomycetota</taxon>
        <taxon>Actinomycetes</taxon>
        <taxon>Mycobacteriales</taxon>
        <taxon>Nocardiaceae</taxon>
        <taxon>Rhodococcus</taxon>
        <taxon>Rhodococcus erythropolis group</taxon>
    </lineage>
</organism>
<evidence type="ECO:0000313" key="2">
    <source>
        <dbReference type="EMBL" id="MFB9782897.1"/>
    </source>
</evidence>
<feature type="transmembrane region" description="Helical" evidence="1">
    <location>
        <begin position="105"/>
        <end position="125"/>
    </location>
</feature>
<dbReference type="RefSeq" id="WP_378375646.1">
    <property type="nucleotide sequence ID" value="NZ_JBHMAS010000055.1"/>
</dbReference>